<dbReference type="InterPro" id="IPR000014">
    <property type="entry name" value="PAS"/>
</dbReference>
<dbReference type="InterPro" id="IPR012226">
    <property type="entry name" value="Diguanyl_cyclase/Pdiesterase"/>
</dbReference>
<evidence type="ECO:0000259" key="2">
    <source>
        <dbReference type="PROSITE" id="PS50112"/>
    </source>
</evidence>
<proteinExistence type="predicted"/>
<feature type="domain" description="GGDEF" evidence="5">
    <location>
        <begin position="458"/>
        <end position="589"/>
    </location>
</feature>
<dbReference type="InterPro" id="IPR001633">
    <property type="entry name" value="EAL_dom"/>
</dbReference>
<dbReference type="InterPro" id="IPR043128">
    <property type="entry name" value="Rev_trsase/Diguanyl_cyclase"/>
</dbReference>
<dbReference type="SUPFAM" id="SSF141868">
    <property type="entry name" value="EAL domain-like"/>
    <property type="match status" value="1"/>
</dbReference>
<dbReference type="SMART" id="SM00065">
    <property type="entry name" value="GAF"/>
    <property type="match status" value="1"/>
</dbReference>
<dbReference type="Pfam" id="PF00990">
    <property type="entry name" value="GGDEF"/>
    <property type="match status" value="1"/>
</dbReference>
<evidence type="ECO:0000259" key="5">
    <source>
        <dbReference type="PROSITE" id="PS50887"/>
    </source>
</evidence>
<feature type="domain" description="EAL" evidence="4">
    <location>
        <begin position="598"/>
        <end position="852"/>
    </location>
</feature>
<dbReference type="CDD" id="cd01948">
    <property type="entry name" value="EAL"/>
    <property type="match status" value="1"/>
</dbReference>
<dbReference type="InterPro" id="IPR029016">
    <property type="entry name" value="GAF-like_dom_sf"/>
</dbReference>
<dbReference type="CDD" id="cd00130">
    <property type="entry name" value="PAS"/>
    <property type="match status" value="2"/>
</dbReference>
<dbReference type="Gene3D" id="3.30.450.20">
    <property type="entry name" value="PAS domain"/>
    <property type="match status" value="2"/>
</dbReference>
<dbReference type="SMART" id="SM00091">
    <property type="entry name" value="PAS"/>
    <property type="match status" value="2"/>
</dbReference>
<comment type="caution">
    <text evidence="6">The sequence shown here is derived from an EMBL/GenBank/DDBJ whole genome shotgun (WGS) entry which is preliminary data.</text>
</comment>
<dbReference type="InterPro" id="IPR003018">
    <property type="entry name" value="GAF"/>
</dbReference>
<dbReference type="Pfam" id="PF13426">
    <property type="entry name" value="PAS_9"/>
    <property type="match status" value="1"/>
</dbReference>
<dbReference type="PANTHER" id="PTHR44757:SF2">
    <property type="entry name" value="BIOFILM ARCHITECTURE MAINTENANCE PROTEIN MBAA"/>
    <property type="match status" value="1"/>
</dbReference>
<dbReference type="Pfam" id="PF08448">
    <property type="entry name" value="PAS_4"/>
    <property type="match status" value="1"/>
</dbReference>
<dbReference type="Proteomes" id="UP000032683">
    <property type="component" value="Unassembled WGS sequence"/>
</dbReference>
<dbReference type="PROSITE" id="PS50113">
    <property type="entry name" value="PAC"/>
    <property type="match status" value="1"/>
</dbReference>
<dbReference type="InterPro" id="IPR035965">
    <property type="entry name" value="PAS-like_dom_sf"/>
</dbReference>
<dbReference type="PIRSF" id="PIRSF005925">
    <property type="entry name" value="Dos"/>
    <property type="match status" value="1"/>
</dbReference>
<feature type="domain" description="PAS" evidence="2">
    <location>
        <begin position="27"/>
        <end position="62"/>
    </location>
</feature>
<name>A0A0D6QDS6_KOMXY</name>
<dbReference type="Gene3D" id="3.30.450.40">
    <property type="match status" value="1"/>
</dbReference>
<dbReference type="InterPro" id="IPR000160">
    <property type="entry name" value="GGDEF_dom"/>
</dbReference>
<protein>
    <submittedName>
        <fullName evidence="6">Diguanylate cyclase/phosphodiesterase</fullName>
    </submittedName>
</protein>
<dbReference type="Gene3D" id="3.20.20.450">
    <property type="entry name" value="EAL domain"/>
    <property type="match status" value="1"/>
</dbReference>
<sequence>MFRRATTTLYIVKDAIMPDITQISSPLLEKLPMAVMMADVSGRVVYGNPRACDLTGYTPTDLAETRLGRLFPDQTVDVTTPLDPSPSQDRTTADDGTTTLRRRDGLGVPVRLYRDSISWDGALYELVALLDLTEEEQARENAEISALIVQATDRGILVLDPQYRITHANRAITDLMGMEPAALHDAPFGTLLSGGDSDITTLRQFRQHLARRTGFELDIHTRGQQGRDLWLRCAVTPHYGDDGRLADIIVILHDITHDRQLRELQRDVVEALTDQLSLRELLDFMCRRIELIAPDCMAVVMLGTGGVLRTGGHGGLPMPVLQAFDGLEASTAGGACGTAIATAQEVVVPDFTTETRWPALRTVAARHGIAAEWAVPVILRNGDVAGSFSLYFRAPGQPGAWHRRIVGACVHLAMLAIEQQRSRDSIIRLSYTDRLTCLPNRMWLNRRMQELAARPPAAPLSIMVIDLDRFRKIVQALGQGRADQLLLELATRLRNAMVGRDVLVRTEGDEFVVLTEENAPDVTLLAERIIHNLEDPFTVDGIPVSISGSIGISTFSGEGQDAEECLRQAYTALAQAKKAGRCCYRFFHPSMNRQADDHVILASALREAIADSRLTLVYQPQVNLRTGELHGVEALSRWDDPVLGMVSPGRFIPVAEETGQIRALGAWSLRVACEQMAEWIARDIPVPTVSVNMSAIQFQDPELVSQLATILHQTGVPPERLIVELTETAMIENFDQTVTTATAIRNLGIGLSMDDFGTGYSSLSNLASLPISEVKIDRSFMNGFGSTGNVRQVVTAIIRIGHTLGMTVIAEGVEDAAQCAGLRDIDCDVVQGYYFGRPMTTASLDTWIRERRSEAVPVA</sequence>
<reference evidence="6 7" key="1">
    <citation type="submission" date="2012-11" db="EMBL/GenBank/DDBJ databases">
        <title>Whole genome sequence of Gluconacetobacter xylinus NBRC 13693.</title>
        <authorList>
            <person name="Azuma Y."/>
            <person name="Higashiura N."/>
            <person name="Hirakawa H."/>
            <person name="Matsushita K."/>
        </authorList>
    </citation>
    <scope>NUCLEOTIDE SEQUENCE [LARGE SCALE GENOMIC DNA]</scope>
    <source>
        <strain evidence="6 7">NBRC 13693</strain>
    </source>
</reference>
<dbReference type="InterPro" id="IPR013656">
    <property type="entry name" value="PAS_4"/>
</dbReference>
<evidence type="ECO:0000259" key="3">
    <source>
        <dbReference type="PROSITE" id="PS50113"/>
    </source>
</evidence>
<dbReference type="SUPFAM" id="SSF55785">
    <property type="entry name" value="PYP-like sensor domain (PAS domain)"/>
    <property type="match status" value="2"/>
</dbReference>
<dbReference type="SMART" id="SM00052">
    <property type="entry name" value="EAL"/>
    <property type="match status" value="1"/>
</dbReference>
<dbReference type="PANTHER" id="PTHR44757">
    <property type="entry name" value="DIGUANYLATE CYCLASE DGCP"/>
    <property type="match status" value="1"/>
</dbReference>
<dbReference type="EMBL" id="BANJ01000081">
    <property type="protein sequence ID" value="GAO01002.1"/>
    <property type="molecule type" value="Genomic_DNA"/>
</dbReference>
<feature type="compositionally biased region" description="Polar residues" evidence="1">
    <location>
        <begin position="85"/>
        <end position="99"/>
    </location>
</feature>
<dbReference type="SMART" id="SM00267">
    <property type="entry name" value="GGDEF"/>
    <property type="match status" value="1"/>
</dbReference>
<evidence type="ECO:0000313" key="6">
    <source>
        <dbReference type="EMBL" id="GAO01002.1"/>
    </source>
</evidence>
<feature type="region of interest" description="Disordered" evidence="1">
    <location>
        <begin position="75"/>
        <end position="100"/>
    </location>
</feature>
<dbReference type="InterPro" id="IPR035919">
    <property type="entry name" value="EAL_sf"/>
</dbReference>
<dbReference type="PROSITE" id="PS50887">
    <property type="entry name" value="GGDEF"/>
    <property type="match status" value="1"/>
</dbReference>
<accession>A0A0D6QDS6</accession>
<dbReference type="Gene3D" id="3.30.70.270">
    <property type="match status" value="1"/>
</dbReference>
<organism evidence="6 7">
    <name type="scientific">Komagataeibacter xylinus NBRC 13693</name>
    <dbReference type="NCBI Taxonomy" id="1234668"/>
    <lineage>
        <taxon>Bacteria</taxon>
        <taxon>Pseudomonadati</taxon>
        <taxon>Pseudomonadota</taxon>
        <taxon>Alphaproteobacteria</taxon>
        <taxon>Acetobacterales</taxon>
        <taxon>Acetobacteraceae</taxon>
        <taxon>Komagataeibacter</taxon>
    </lineage>
</organism>
<dbReference type="CDD" id="cd01949">
    <property type="entry name" value="GGDEF"/>
    <property type="match status" value="1"/>
</dbReference>
<dbReference type="NCBIfam" id="TIGR00254">
    <property type="entry name" value="GGDEF"/>
    <property type="match status" value="1"/>
</dbReference>
<dbReference type="SUPFAM" id="SSF55073">
    <property type="entry name" value="Nucleotide cyclase"/>
    <property type="match status" value="1"/>
</dbReference>
<dbReference type="NCBIfam" id="TIGR00229">
    <property type="entry name" value="sensory_box"/>
    <property type="match status" value="2"/>
</dbReference>
<dbReference type="PROSITE" id="PS50883">
    <property type="entry name" value="EAL"/>
    <property type="match status" value="1"/>
</dbReference>
<dbReference type="Pfam" id="PF00563">
    <property type="entry name" value="EAL"/>
    <property type="match status" value="1"/>
</dbReference>
<dbReference type="InterPro" id="IPR029787">
    <property type="entry name" value="Nucleotide_cyclase"/>
</dbReference>
<dbReference type="InterPro" id="IPR052155">
    <property type="entry name" value="Biofilm_reg_signaling"/>
</dbReference>
<dbReference type="SUPFAM" id="SSF55781">
    <property type="entry name" value="GAF domain-like"/>
    <property type="match status" value="1"/>
</dbReference>
<dbReference type="InterPro" id="IPR000700">
    <property type="entry name" value="PAS-assoc_C"/>
</dbReference>
<evidence type="ECO:0000259" key="4">
    <source>
        <dbReference type="PROSITE" id="PS50883"/>
    </source>
</evidence>
<dbReference type="PROSITE" id="PS50112">
    <property type="entry name" value="PAS"/>
    <property type="match status" value="1"/>
</dbReference>
<evidence type="ECO:0000256" key="1">
    <source>
        <dbReference type="SAM" id="MobiDB-lite"/>
    </source>
</evidence>
<evidence type="ECO:0000313" key="7">
    <source>
        <dbReference type="Proteomes" id="UP000032683"/>
    </source>
</evidence>
<gene>
    <name evidence="6" type="ORF">Gxy13693_081_004</name>
</gene>
<feature type="domain" description="PAC" evidence="3">
    <location>
        <begin position="213"/>
        <end position="267"/>
    </location>
</feature>
<dbReference type="AlphaFoldDB" id="A0A0D6QDS6"/>
<dbReference type="Pfam" id="PF13185">
    <property type="entry name" value="GAF_2"/>
    <property type="match status" value="1"/>
</dbReference>